<dbReference type="InterPro" id="IPR003000">
    <property type="entry name" value="Sirtuin"/>
</dbReference>
<proteinExistence type="predicted"/>
<dbReference type="EMBL" id="JAIZAY010000019">
    <property type="protein sequence ID" value="KAJ8023498.1"/>
    <property type="molecule type" value="Genomic_DNA"/>
</dbReference>
<dbReference type="OrthoDB" id="420264at2759"/>
<keyword evidence="1" id="KW-0808">Transferase</keyword>
<keyword evidence="3" id="KW-0862">Zinc</keyword>
<feature type="compositionally biased region" description="Acidic residues" evidence="4">
    <location>
        <begin position="511"/>
        <end position="527"/>
    </location>
</feature>
<evidence type="ECO:0000313" key="7">
    <source>
        <dbReference type="Proteomes" id="UP001152320"/>
    </source>
</evidence>
<keyword evidence="2" id="KW-0520">NAD</keyword>
<evidence type="ECO:0000259" key="5">
    <source>
        <dbReference type="PROSITE" id="PS50305"/>
    </source>
</evidence>
<dbReference type="Pfam" id="PF02146">
    <property type="entry name" value="SIR2"/>
    <property type="match status" value="1"/>
</dbReference>
<dbReference type="PANTHER" id="PTHR11085">
    <property type="entry name" value="NAD-DEPENDENT PROTEIN DEACYLASE SIRTUIN-5, MITOCHONDRIAL-RELATED"/>
    <property type="match status" value="1"/>
</dbReference>
<dbReference type="InterPro" id="IPR029035">
    <property type="entry name" value="DHS-like_NAD/FAD-binding_dom"/>
</dbReference>
<evidence type="ECO:0000256" key="1">
    <source>
        <dbReference type="ARBA" id="ARBA00022679"/>
    </source>
</evidence>
<protein>
    <submittedName>
        <fullName evidence="6">NAD-dependent protein deacetylase sirtuin-3, mitochondrial</fullName>
    </submittedName>
</protein>
<organism evidence="6 7">
    <name type="scientific">Holothuria leucospilota</name>
    <name type="common">Black long sea cucumber</name>
    <name type="synonym">Mertensiothuria leucospilota</name>
    <dbReference type="NCBI Taxonomy" id="206669"/>
    <lineage>
        <taxon>Eukaryota</taxon>
        <taxon>Metazoa</taxon>
        <taxon>Echinodermata</taxon>
        <taxon>Eleutherozoa</taxon>
        <taxon>Echinozoa</taxon>
        <taxon>Holothuroidea</taxon>
        <taxon>Aspidochirotacea</taxon>
        <taxon>Aspidochirotida</taxon>
        <taxon>Holothuriidae</taxon>
        <taxon>Holothuria</taxon>
    </lineage>
</organism>
<feature type="region of interest" description="Disordered" evidence="4">
    <location>
        <begin position="407"/>
        <end position="527"/>
    </location>
</feature>
<dbReference type="GO" id="GO:0005634">
    <property type="term" value="C:nucleus"/>
    <property type="evidence" value="ECO:0007669"/>
    <property type="project" value="TreeGrafter"/>
</dbReference>
<feature type="compositionally biased region" description="Polar residues" evidence="4">
    <location>
        <begin position="449"/>
        <end position="462"/>
    </location>
</feature>
<feature type="active site" description="Proton acceptor" evidence="3">
    <location>
        <position position="247"/>
    </location>
</feature>
<gene>
    <name evidence="6" type="ORF">HOLleu_35957</name>
</gene>
<feature type="binding site" evidence="3">
    <location>
        <position position="258"/>
    </location>
    <ligand>
        <name>Zn(2+)</name>
        <dbReference type="ChEBI" id="CHEBI:29105"/>
    </ligand>
</feature>
<dbReference type="InterPro" id="IPR026591">
    <property type="entry name" value="Sirtuin_cat_small_dom_sf"/>
</dbReference>
<dbReference type="PANTHER" id="PTHR11085:SF7">
    <property type="entry name" value="NAD-DEPENDENT PROTEIN DEACETYLASE"/>
    <property type="match status" value="1"/>
</dbReference>
<feature type="domain" description="Deacetylase sirtuin-type" evidence="5">
    <location>
        <begin position="117"/>
        <end position="383"/>
    </location>
</feature>
<feature type="compositionally biased region" description="Low complexity" evidence="4">
    <location>
        <begin position="107"/>
        <end position="120"/>
    </location>
</feature>
<keyword evidence="3" id="KW-0479">Metal-binding</keyword>
<accession>A0A9Q0YJ74</accession>
<comment type="caution">
    <text evidence="6">The sequence shown here is derived from an EMBL/GenBank/DDBJ whole genome shotgun (WGS) entry which is preliminary data.</text>
</comment>
<dbReference type="Gene3D" id="3.40.50.1220">
    <property type="entry name" value="TPP-binding domain"/>
    <property type="match status" value="1"/>
</dbReference>
<evidence type="ECO:0000256" key="4">
    <source>
        <dbReference type="SAM" id="MobiDB-lite"/>
    </source>
</evidence>
<dbReference type="SUPFAM" id="SSF52467">
    <property type="entry name" value="DHS-like NAD/FAD-binding domain"/>
    <property type="match status" value="1"/>
</dbReference>
<feature type="compositionally biased region" description="Polar residues" evidence="4">
    <location>
        <begin position="469"/>
        <end position="496"/>
    </location>
</feature>
<feature type="compositionally biased region" description="Basic and acidic residues" evidence="4">
    <location>
        <begin position="416"/>
        <end position="426"/>
    </location>
</feature>
<feature type="compositionally biased region" description="Polar residues" evidence="4">
    <location>
        <begin position="90"/>
        <end position="99"/>
    </location>
</feature>
<evidence type="ECO:0000256" key="3">
    <source>
        <dbReference type="PROSITE-ProRule" id="PRU00236"/>
    </source>
</evidence>
<keyword evidence="7" id="KW-1185">Reference proteome</keyword>
<dbReference type="InterPro" id="IPR026590">
    <property type="entry name" value="Ssirtuin_cat_dom"/>
</dbReference>
<feature type="compositionally biased region" description="Polar residues" evidence="4">
    <location>
        <begin position="50"/>
        <end position="73"/>
    </location>
</feature>
<dbReference type="AlphaFoldDB" id="A0A9Q0YJ74"/>
<sequence length="527" mass="59068">MLRLVTRFVMATRKASQLQGSHLGRPKLKGAILHSKKETELISSEKRPHSTQTSQEGTKSTGRKVNSSPSAGSVNPRRNIRQRSSSSSRITDLNKSFQRLSVKDQNKPSVKKFSSSSGSTCKSLEDVARLILKGRSKNIVVMAGAGISTPSGIPDFRTPGSGLYDNLQQYKIPYPEAIFDIMYFYNNPKPFFALAKELYPGNFRPNYVHYFVRMLYEKGYLLRMYTQNIDGLERLAGIPPDKLVEAHGTFSKASCIRCHQCHEGEEIKTMIMTDRIPRCKRQGCSGVVKPDIVFFGEDLPKRFFYYLKDLPQCDMVIIMGTSLEVYPFAGIVNSARGYIPRVLINREAVGPFARPSSGRFNDLAVTGDLLESVQKFARVLGWKKAMEDLIKENELLLDEKYSSTQIETNVESNSKPADEHSSKSDQLEQNISQKQATETNNNNKTEVTPQQKGSLLERNSQKPPVRSFHSINATRAKNLKSKQVSLPNINRQTAGPRNTWKKYQVSSSSESSEETSSSDESDSSSDS</sequence>
<dbReference type="Proteomes" id="UP001152320">
    <property type="component" value="Chromosome 19"/>
</dbReference>
<feature type="binding site" evidence="3">
    <location>
        <position position="255"/>
    </location>
    <ligand>
        <name>Zn(2+)</name>
        <dbReference type="ChEBI" id="CHEBI:29105"/>
    </ligand>
</feature>
<feature type="region of interest" description="Disordered" evidence="4">
    <location>
        <begin position="38"/>
        <end position="120"/>
    </location>
</feature>
<dbReference type="GO" id="GO:0017136">
    <property type="term" value="F:histone deacetylase activity, NAD-dependent"/>
    <property type="evidence" value="ECO:0007669"/>
    <property type="project" value="TreeGrafter"/>
</dbReference>
<evidence type="ECO:0000313" key="6">
    <source>
        <dbReference type="EMBL" id="KAJ8023498.1"/>
    </source>
</evidence>
<feature type="binding site" evidence="3">
    <location>
        <position position="284"/>
    </location>
    <ligand>
        <name>Zn(2+)</name>
        <dbReference type="ChEBI" id="CHEBI:29105"/>
    </ligand>
</feature>
<dbReference type="InterPro" id="IPR050134">
    <property type="entry name" value="NAD-dep_sirtuin_deacylases"/>
</dbReference>
<dbReference type="GO" id="GO:0046872">
    <property type="term" value="F:metal ion binding"/>
    <property type="evidence" value="ECO:0007669"/>
    <property type="project" value="UniProtKB-KW"/>
</dbReference>
<name>A0A9Q0YJ74_HOLLE</name>
<reference evidence="6" key="1">
    <citation type="submission" date="2021-10" db="EMBL/GenBank/DDBJ databases">
        <title>Tropical sea cucumber genome reveals ecological adaptation and Cuvierian tubules defense mechanism.</title>
        <authorList>
            <person name="Chen T."/>
        </authorList>
    </citation>
    <scope>NUCLEOTIDE SEQUENCE</scope>
    <source>
        <strain evidence="6">Nanhai2018</strain>
        <tissue evidence="6">Muscle</tissue>
    </source>
</reference>
<evidence type="ECO:0000256" key="2">
    <source>
        <dbReference type="ARBA" id="ARBA00023027"/>
    </source>
</evidence>
<feature type="compositionally biased region" description="Polar residues" evidence="4">
    <location>
        <begin position="427"/>
        <end position="436"/>
    </location>
</feature>
<dbReference type="GO" id="GO:0070403">
    <property type="term" value="F:NAD+ binding"/>
    <property type="evidence" value="ECO:0007669"/>
    <property type="project" value="InterPro"/>
</dbReference>
<dbReference type="Gene3D" id="3.30.1600.10">
    <property type="entry name" value="SIR2/SIRT2 'Small Domain"/>
    <property type="match status" value="1"/>
</dbReference>
<dbReference type="CDD" id="cd01408">
    <property type="entry name" value="SIRT1"/>
    <property type="match status" value="1"/>
</dbReference>
<feature type="compositionally biased region" description="Basic and acidic residues" evidence="4">
    <location>
        <begin position="38"/>
        <end position="48"/>
    </location>
</feature>
<feature type="compositionally biased region" description="Low complexity" evidence="4">
    <location>
        <begin position="437"/>
        <end position="448"/>
    </location>
</feature>
<feature type="binding site" evidence="3">
    <location>
        <position position="279"/>
    </location>
    <ligand>
        <name>Zn(2+)</name>
        <dbReference type="ChEBI" id="CHEBI:29105"/>
    </ligand>
</feature>
<dbReference type="PROSITE" id="PS50305">
    <property type="entry name" value="SIRTUIN"/>
    <property type="match status" value="1"/>
</dbReference>